<dbReference type="RefSeq" id="WP_379149263.1">
    <property type="nucleotide sequence ID" value="NZ_JBHSRJ010000001.1"/>
</dbReference>
<dbReference type="EMBL" id="JBHSRJ010000001">
    <property type="protein sequence ID" value="MFC6041528.1"/>
    <property type="molecule type" value="Genomic_DNA"/>
</dbReference>
<sequence length="423" mass="43741">MNHPTAVPDCGCPDRAPVAATRRGVLRGAALAGATMAFGSTIVTMDSRREADAATPARSVVVLLSLRGAADGLSLVVPYREAAYYAARPGIAVPVGSLLATDATFGLHPALAPMLPLWNAGKLAAIHATGLPVANRSHFSAMEEIEDADPGTAARVGWLNRLVGSTTSDSTLEALAVGNGLPASLLGPEPAMSFRTLETATIGGADKWDPNGTRMRSLSTLWRGSPSPMGRAARTALDAVVDLGPAKAQADHVASYPNSDLGKALSAVARTLRADLGVSAVTVDSGNWDMHVGLGKPVAGQWMHRNATDLASGIAAFFADLGAMADRVTLVTLSEFGRRVQENGTGGLDHGWGNVMFAAGAGVKGGRYYGRWPGLQNTVDADVPVTTDFRSVLAEVVRTRTSASVASVFPGFAPESLGFMTSL</sequence>
<evidence type="ECO:0000313" key="1">
    <source>
        <dbReference type="EMBL" id="MFC6041528.1"/>
    </source>
</evidence>
<reference evidence="2" key="1">
    <citation type="journal article" date="2019" name="Int. J. Syst. Evol. Microbiol.">
        <title>The Global Catalogue of Microorganisms (GCM) 10K type strain sequencing project: providing services to taxonomists for standard genome sequencing and annotation.</title>
        <authorList>
            <consortium name="The Broad Institute Genomics Platform"/>
            <consortium name="The Broad Institute Genome Sequencing Center for Infectious Disease"/>
            <person name="Wu L."/>
            <person name="Ma J."/>
        </authorList>
    </citation>
    <scope>NUCLEOTIDE SEQUENCE [LARGE SCALE GENOMIC DNA]</scope>
    <source>
        <strain evidence="2">CCUG 54522</strain>
    </source>
</reference>
<dbReference type="PANTHER" id="PTHR43737:SF1">
    <property type="entry name" value="DUF1501 DOMAIN-CONTAINING PROTEIN"/>
    <property type="match status" value="1"/>
</dbReference>
<evidence type="ECO:0000313" key="2">
    <source>
        <dbReference type="Proteomes" id="UP001596135"/>
    </source>
</evidence>
<protein>
    <submittedName>
        <fullName evidence="1">DUF1501 domain-containing protein</fullName>
    </submittedName>
</protein>
<keyword evidence="2" id="KW-1185">Reference proteome</keyword>
<dbReference type="PANTHER" id="PTHR43737">
    <property type="entry name" value="BLL7424 PROTEIN"/>
    <property type="match status" value="1"/>
</dbReference>
<organism evidence="1 2">
    <name type="scientific">Nocardioides hankookensis</name>
    <dbReference type="NCBI Taxonomy" id="443157"/>
    <lineage>
        <taxon>Bacteria</taxon>
        <taxon>Bacillati</taxon>
        <taxon>Actinomycetota</taxon>
        <taxon>Actinomycetes</taxon>
        <taxon>Propionibacteriales</taxon>
        <taxon>Nocardioidaceae</taxon>
        <taxon>Nocardioides</taxon>
    </lineage>
</organism>
<accession>A0ABW1LDL3</accession>
<comment type="caution">
    <text evidence="1">The sequence shown here is derived from an EMBL/GenBank/DDBJ whole genome shotgun (WGS) entry which is preliminary data.</text>
</comment>
<gene>
    <name evidence="1" type="ORF">ACFPYL_00480</name>
</gene>
<dbReference type="Pfam" id="PF07394">
    <property type="entry name" value="DUF1501"/>
    <property type="match status" value="1"/>
</dbReference>
<dbReference type="InterPro" id="IPR010869">
    <property type="entry name" value="DUF1501"/>
</dbReference>
<proteinExistence type="predicted"/>
<dbReference type="InterPro" id="IPR006311">
    <property type="entry name" value="TAT_signal"/>
</dbReference>
<dbReference type="PROSITE" id="PS51318">
    <property type="entry name" value="TAT"/>
    <property type="match status" value="1"/>
</dbReference>
<name>A0ABW1LDL3_9ACTN</name>
<dbReference type="Proteomes" id="UP001596135">
    <property type="component" value="Unassembled WGS sequence"/>
</dbReference>